<evidence type="ECO:0000313" key="2">
    <source>
        <dbReference type="EMBL" id="GAD18125.1"/>
    </source>
</evidence>
<evidence type="ECO:0000313" key="3">
    <source>
        <dbReference type="Proteomes" id="UP000018143"/>
    </source>
</evidence>
<accession>T1CWA3</accession>
<feature type="transmembrane region" description="Helical" evidence="1">
    <location>
        <begin position="273"/>
        <end position="296"/>
    </location>
</feature>
<proteinExistence type="predicted"/>
<keyword evidence="1" id="KW-0812">Transmembrane</keyword>
<keyword evidence="1" id="KW-0472">Membrane</keyword>
<sequence>MQLFVFMRKVKNMLKMIRGRRWGLLWDRMPFAKVIFTLTNFIPHPQSYKYIILGGHGVGLTAFLHYLESIHAKPCQVLTYEAVRPFIFWRKFNGFSKQSSDGLVFDKAPLNAYAPSIFKSLKYKVPLYQIIRDPISIIKSNINVSMFHAISKINSQEDASNYLFLTIDHIEHLMFHFTSERALVSHIASEVHYLRMRDIDDSGMLHTMQSFASKFGYNLDSQSSDVVGGGANLPLKAQTTNFQAHIFLPNFISQIIPQLIWIPFKNPLSRARFFLDVFLMFLNIIMRFSSSLHLLVSMGNLSKKSI</sequence>
<dbReference type="OrthoDB" id="5317018at2"/>
<comment type="caution">
    <text evidence="2">The sequence shown here is derived from an EMBL/GenBank/DDBJ whole genome shotgun (WGS) entry which is preliminary data.</text>
</comment>
<dbReference type="EMBL" id="BASD01000004">
    <property type="protein sequence ID" value="GAD18125.1"/>
    <property type="molecule type" value="Genomic_DNA"/>
</dbReference>
<reference evidence="2 3" key="1">
    <citation type="journal article" date="2013" name="Genome Announc.">
        <title>Draft Genome Sequence of Helicobacter fennelliae Strain MRY12-0050, Isolated from a Bacteremia Patient.</title>
        <authorList>
            <person name="Rimbara E."/>
            <person name="Matsui M."/>
            <person name="Mori S."/>
            <person name="Suzuki S."/>
            <person name="Suzuki M."/>
            <person name="Kim H."/>
            <person name="Sekizuka T."/>
            <person name="Kuroda M."/>
            <person name="Shibayama K."/>
        </authorList>
    </citation>
    <scope>NUCLEOTIDE SEQUENCE [LARGE SCALE GENOMIC DNA]</scope>
    <source>
        <strain evidence="2 3">MRY12-0050</strain>
    </source>
</reference>
<evidence type="ECO:0000256" key="1">
    <source>
        <dbReference type="SAM" id="Phobius"/>
    </source>
</evidence>
<protein>
    <submittedName>
        <fullName evidence="2">Uncharacterized protein</fullName>
    </submittedName>
</protein>
<gene>
    <name evidence="2" type="ORF">HFN_1723</name>
</gene>
<organism evidence="2 3">
    <name type="scientific">Helicobacter fennelliae MRY12-0050</name>
    <dbReference type="NCBI Taxonomy" id="1325130"/>
    <lineage>
        <taxon>Bacteria</taxon>
        <taxon>Pseudomonadati</taxon>
        <taxon>Campylobacterota</taxon>
        <taxon>Epsilonproteobacteria</taxon>
        <taxon>Campylobacterales</taxon>
        <taxon>Helicobacteraceae</taxon>
        <taxon>Helicobacter</taxon>
    </lineage>
</organism>
<name>T1CWA3_9HELI</name>
<dbReference type="Proteomes" id="UP000018143">
    <property type="component" value="Unassembled WGS sequence"/>
</dbReference>
<dbReference type="STRING" id="1325130.HFN_1723"/>
<keyword evidence="1" id="KW-1133">Transmembrane helix</keyword>
<dbReference type="RefSeq" id="WP_023946486.1">
    <property type="nucleotide sequence ID" value="NZ_BASD01000004.1"/>
</dbReference>
<dbReference type="AlphaFoldDB" id="T1CWA3"/>
<keyword evidence="3" id="KW-1185">Reference proteome</keyword>